<gene>
    <name evidence="1" type="ORF">M9H77_10688</name>
</gene>
<keyword evidence="2" id="KW-1185">Reference proteome</keyword>
<comment type="caution">
    <text evidence="1">The sequence shown here is derived from an EMBL/GenBank/DDBJ whole genome shotgun (WGS) entry which is preliminary data.</text>
</comment>
<dbReference type="EMBL" id="CM044703">
    <property type="protein sequence ID" value="KAI5670324.1"/>
    <property type="molecule type" value="Genomic_DNA"/>
</dbReference>
<dbReference type="Proteomes" id="UP001060085">
    <property type="component" value="Linkage Group LG03"/>
</dbReference>
<evidence type="ECO:0000313" key="1">
    <source>
        <dbReference type="EMBL" id="KAI5670324.1"/>
    </source>
</evidence>
<accession>A0ACC0BCD1</accession>
<proteinExistence type="predicted"/>
<sequence length="105" mass="11852">MKEISRGVVLCSILMVNVVFLGSHIGKAKAEGTLVCSPLELLLCTKALFNPFVKPSEICCLKLKEQYPCFCNYLSDPVLGPHFRHGEWRWVLLQCDLVWPDCAKI</sequence>
<organism evidence="1 2">
    <name type="scientific">Catharanthus roseus</name>
    <name type="common">Madagascar periwinkle</name>
    <name type="synonym">Vinca rosea</name>
    <dbReference type="NCBI Taxonomy" id="4058"/>
    <lineage>
        <taxon>Eukaryota</taxon>
        <taxon>Viridiplantae</taxon>
        <taxon>Streptophyta</taxon>
        <taxon>Embryophyta</taxon>
        <taxon>Tracheophyta</taxon>
        <taxon>Spermatophyta</taxon>
        <taxon>Magnoliopsida</taxon>
        <taxon>eudicotyledons</taxon>
        <taxon>Gunneridae</taxon>
        <taxon>Pentapetalae</taxon>
        <taxon>asterids</taxon>
        <taxon>lamiids</taxon>
        <taxon>Gentianales</taxon>
        <taxon>Apocynaceae</taxon>
        <taxon>Rauvolfioideae</taxon>
        <taxon>Vinceae</taxon>
        <taxon>Catharanthinae</taxon>
        <taxon>Catharanthus</taxon>
    </lineage>
</organism>
<protein>
    <submittedName>
        <fullName evidence="1">Uncharacterized protein</fullName>
    </submittedName>
</protein>
<name>A0ACC0BCD1_CATRO</name>
<evidence type="ECO:0000313" key="2">
    <source>
        <dbReference type="Proteomes" id="UP001060085"/>
    </source>
</evidence>
<reference evidence="2" key="1">
    <citation type="journal article" date="2023" name="Nat. Plants">
        <title>Single-cell RNA sequencing provides a high-resolution roadmap for understanding the multicellular compartmentation of specialized metabolism.</title>
        <authorList>
            <person name="Sun S."/>
            <person name="Shen X."/>
            <person name="Li Y."/>
            <person name="Li Y."/>
            <person name="Wang S."/>
            <person name="Li R."/>
            <person name="Zhang H."/>
            <person name="Shen G."/>
            <person name="Guo B."/>
            <person name="Wei J."/>
            <person name="Xu J."/>
            <person name="St-Pierre B."/>
            <person name="Chen S."/>
            <person name="Sun C."/>
        </authorList>
    </citation>
    <scope>NUCLEOTIDE SEQUENCE [LARGE SCALE GENOMIC DNA]</scope>
</reference>